<dbReference type="CDD" id="cd16659">
    <property type="entry name" value="RING-Ubox_Emp"/>
    <property type="match status" value="1"/>
</dbReference>
<evidence type="ECO:0000313" key="3">
    <source>
        <dbReference type="EMBL" id="KAF5830228.1"/>
    </source>
</evidence>
<keyword evidence="1" id="KW-0862">Zinc</keyword>
<protein>
    <recommendedName>
        <fullName evidence="2">RING-Gid-type domain-containing protein</fullName>
    </recommendedName>
</protein>
<dbReference type="PROSITE" id="PS51867">
    <property type="entry name" value="ZF_RING_GID"/>
    <property type="match status" value="1"/>
</dbReference>
<feature type="zinc finger region" description="RING-Gid-type" evidence="1">
    <location>
        <begin position="53"/>
        <end position="126"/>
    </location>
</feature>
<feature type="domain" description="RING-Gid-type" evidence="2">
    <location>
        <begin position="53"/>
        <end position="126"/>
    </location>
</feature>
<reference evidence="3" key="1">
    <citation type="submission" date="2017-08" db="EMBL/GenBank/DDBJ databases">
        <authorList>
            <person name="Polle J.E."/>
            <person name="Barry K."/>
            <person name="Cushman J."/>
            <person name="Schmutz J."/>
            <person name="Tran D."/>
            <person name="Hathwaick L.T."/>
            <person name="Yim W.C."/>
            <person name="Jenkins J."/>
            <person name="Mckie-Krisberg Z.M."/>
            <person name="Prochnik S."/>
            <person name="Lindquist E."/>
            <person name="Dockter R.B."/>
            <person name="Adam C."/>
            <person name="Molina H."/>
            <person name="Bunkerborg J."/>
            <person name="Jin E."/>
            <person name="Buchheim M."/>
            <person name="Magnuson J."/>
        </authorList>
    </citation>
    <scope>NUCLEOTIDE SEQUENCE</scope>
    <source>
        <strain evidence="3">CCAP 19/18</strain>
    </source>
</reference>
<dbReference type="Proteomes" id="UP000815325">
    <property type="component" value="Unassembled WGS sequence"/>
</dbReference>
<dbReference type="InterPro" id="IPR045098">
    <property type="entry name" value="Fyv10_fam"/>
</dbReference>
<dbReference type="SUPFAM" id="SSF57850">
    <property type="entry name" value="RING/U-box"/>
    <property type="match status" value="1"/>
</dbReference>
<evidence type="ECO:0000259" key="2">
    <source>
        <dbReference type="PROSITE" id="PS51867"/>
    </source>
</evidence>
<dbReference type="PANTHER" id="PTHR12170">
    <property type="entry name" value="MACROPHAGE ERYTHROBLAST ATTACHER-RELATED"/>
    <property type="match status" value="1"/>
</dbReference>
<evidence type="ECO:0000256" key="1">
    <source>
        <dbReference type="PROSITE-ProRule" id="PRU01215"/>
    </source>
</evidence>
<evidence type="ECO:0000313" key="4">
    <source>
        <dbReference type="Proteomes" id="UP000815325"/>
    </source>
</evidence>
<keyword evidence="1" id="KW-0479">Metal-binding</keyword>
<proteinExistence type="predicted"/>
<sequence length="141" mass="15736">MQPCTYSEFCSQEDLVNPSQSLQPSHLLAILQPRRPPAPFTPLATLAHFLQSCSREDPLHLPSFQALSKDLPYSKHVHSKLLCSVTRTMLSDANPPVVLPNGYVYSQQAVDMISEQHNGRMVCPKTGSSYALDELRRAFIV</sequence>
<dbReference type="PANTHER" id="PTHR12170:SF2">
    <property type="entry name" value="E3 UBIQUITIN-PROTEIN TRANSFERASE MAEA"/>
    <property type="match status" value="1"/>
</dbReference>
<accession>A0ABQ7G6J2</accession>
<name>A0ABQ7G6J2_DUNSA</name>
<organism evidence="3 4">
    <name type="scientific">Dunaliella salina</name>
    <name type="common">Green alga</name>
    <name type="synonym">Protococcus salinus</name>
    <dbReference type="NCBI Taxonomy" id="3046"/>
    <lineage>
        <taxon>Eukaryota</taxon>
        <taxon>Viridiplantae</taxon>
        <taxon>Chlorophyta</taxon>
        <taxon>core chlorophytes</taxon>
        <taxon>Chlorophyceae</taxon>
        <taxon>CS clade</taxon>
        <taxon>Chlamydomonadales</taxon>
        <taxon>Dunaliellaceae</taxon>
        <taxon>Dunaliella</taxon>
    </lineage>
</organism>
<keyword evidence="4" id="KW-1185">Reference proteome</keyword>
<gene>
    <name evidence="3" type="ORF">DUNSADRAFT_14890</name>
</gene>
<dbReference type="InterPro" id="IPR044063">
    <property type="entry name" value="ZF_RING_GID"/>
</dbReference>
<comment type="caution">
    <text evidence="3">The sequence shown here is derived from an EMBL/GenBank/DDBJ whole genome shotgun (WGS) entry which is preliminary data.</text>
</comment>
<dbReference type="EMBL" id="MU070067">
    <property type="protein sequence ID" value="KAF5830228.1"/>
    <property type="molecule type" value="Genomic_DNA"/>
</dbReference>
<keyword evidence="1" id="KW-0863">Zinc-finger</keyword>